<feature type="transmembrane region" description="Helical" evidence="1">
    <location>
        <begin position="60"/>
        <end position="82"/>
    </location>
</feature>
<proteinExistence type="predicted"/>
<dbReference type="PANTHER" id="PTHR33133">
    <property type="entry name" value="OS08G0107100 PROTEIN-RELATED"/>
    <property type="match status" value="1"/>
</dbReference>
<feature type="transmembrane region" description="Helical" evidence="1">
    <location>
        <begin position="30"/>
        <end position="48"/>
    </location>
</feature>
<sequence length="264" mass="30238">MDSDEEKLGYLWFLGIFEESFKIIVSWKKILTQITLAFILPLSIIFFVQFQRIEFWLIKIAYLVFLLVLSLLSTSAVTYTSMVPKLWKPLTITFIWSFLFHLAYSLCMLGTFFVGMMLIGFSPFGIAIWIILLILFFVGFIVVSVLEEENYGIKAMVKSISLIEGKRQVTSFIFLPLVLFYYGIMIVYQLFVVYLWNLGIVVGIGTLCLVLLMFLFPSGLVIQTVIYSVCKSYHCENIDMLALANHLEALLSLNLRGKPPTMSS</sequence>
<keyword evidence="1" id="KW-0472">Membrane</keyword>
<keyword evidence="1" id="KW-0812">Transmembrane</keyword>
<keyword evidence="1" id="KW-1133">Transmembrane helix</keyword>
<name>A0ABD3J4Y2_EUCGL</name>
<feature type="transmembrane region" description="Helical" evidence="1">
    <location>
        <begin position="167"/>
        <end position="188"/>
    </location>
</feature>
<dbReference type="EMBL" id="JBJKBG010000009">
    <property type="protein sequence ID" value="KAL3721434.1"/>
    <property type="molecule type" value="Genomic_DNA"/>
</dbReference>
<gene>
    <name evidence="2" type="ORF">ACJRO7_033863</name>
</gene>
<protein>
    <recommendedName>
        <fullName evidence="4">Transmembrane protein</fullName>
    </recommendedName>
</protein>
<feature type="transmembrane region" description="Helical" evidence="1">
    <location>
        <begin position="194"/>
        <end position="216"/>
    </location>
</feature>
<comment type="caution">
    <text evidence="2">The sequence shown here is derived from an EMBL/GenBank/DDBJ whole genome shotgun (WGS) entry which is preliminary data.</text>
</comment>
<evidence type="ECO:0000313" key="3">
    <source>
        <dbReference type="Proteomes" id="UP001634007"/>
    </source>
</evidence>
<dbReference type="PANTHER" id="PTHR33133:SF5">
    <property type="entry name" value="OS08G0107100 PROTEIN"/>
    <property type="match status" value="1"/>
</dbReference>
<dbReference type="Proteomes" id="UP001634007">
    <property type="component" value="Unassembled WGS sequence"/>
</dbReference>
<dbReference type="AlphaFoldDB" id="A0ABD3J4Y2"/>
<accession>A0ABD3J4Y2</accession>
<reference evidence="2 3" key="1">
    <citation type="submission" date="2024-11" db="EMBL/GenBank/DDBJ databases">
        <title>Chromosome-level genome assembly of Eucalyptus globulus Labill. provides insights into its genome evolution.</title>
        <authorList>
            <person name="Li X."/>
        </authorList>
    </citation>
    <scope>NUCLEOTIDE SEQUENCE [LARGE SCALE GENOMIC DNA]</scope>
    <source>
        <strain evidence="2">CL2024</strain>
        <tissue evidence="2">Fresh tender leaves</tissue>
    </source>
</reference>
<evidence type="ECO:0000313" key="2">
    <source>
        <dbReference type="EMBL" id="KAL3721434.1"/>
    </source>
</evidence>
<keyword evidence="3" id="KW-1185">Reference proteome</keyword>
<feature type="transmembrane region" description="Helical" evidence="1">
    <location>
        <begin position="126"/>
        <end position="146"/>
    </location>
</feature>
<organism evidence="2 3">
    <name type="scientific">Eucalyptus globulus</name>
    <name type="common">Tasmanian blue gum</name>
    <dbReference type="NCBI Taxonomy" id="34317"/>
    <lineage>
        <taxon>Eukaryota</taxon>
        <taxon>Viridiplantae</taxon>
        <taxon>Streptophyta</taxon>
        <taxon>Embryophyta</taxon>
        <taxon>Tracheophyta</taxon>
        <taxon>Spermatophyta</taxon>
        <taxon>Magnoliopsida</taxon>
        <taxon>eudicotyledons</taxon>
        <taxon>Gunneridae</taxon>
        <taxon>Pentapetalae</taxon>
        <taxon>rosids</taxon>
        <taxon>malvids</taxon>
        <taxon>Myrtales</taxon>
        <taxon>Myrtaceae</taxon>
        <taxon>Myrtoideae</taxon>
        <taxon>Eucalypteae</taxon>
        <taxon>Eucalyptus</taxon>
    </lineage>
</organism>
<feature type="transmembrane region" description="Helical" evidence="1">
    <location>
        <begin position="94"/>
        <end position="120"/>
    </location>
</feature>
<evidence type="ECO:0000256" key="1">
    <source>
        <dbReference type="SAM" id="Phobius"/>
    </source>
</evidence>
<evidence type="ECO:0008006" key="4">
    <source>
        <dbReference type="Google" id="ProtNLM"/>
    </source>
</evidence>